<protein>
    <submittedName>
        <fullName evidence="3">Reverse transcriptase</fullName>
    </submittedName>
</protein>
<comment type="caution">
    <text evidence="3">The sequence shown here is derived from an EMBL/GenBank/DDBJ whole genome shotgun (WGS) entry which is preliminary data.</text>
</comment>
<feature type="transmembrane region" description="Helical" evidence="2">
    <location>
        <begin position="81"/>
        <end position="102"/>
    </location>
</feature>
<evidence type="ECO:0000313" key="3">
    <source>
        <dbReference type="EMBL" id="RWR82389.1"/>
    </source>
</evidence>
<dbReference type="Proteomes" id="UP000283530">
    <property type="component" value="Unassembled WGS sequence"/>
</dbReference>
<dbReference type="EMBL" id="QPKB01000004">
    <property type="protein sequence ID" value="RWR82389.1"/>
    <property type="molecule type" value="Genomic_DNA"/>
</dbReference>
<evidence type="ECO:0000313" key="4">
    <source>
        <dbReference type="Proteomes" id="UP000283530"/>
    </source>
</evidence>
<gene>
    <name evidence="3" type="ORF">CKAN_01110500</name>
</gene>
<evidence type="ECO:0000256" key="2">
    <source>
        <dbReference type="SAM" id="Phobius"/>
    </source>
</evidence>
<dbReference type="GO" id="GO:0003964">
    <property type="term" value="F:RNA-directed DNA polymerase activity"/>
    <property type="evidence" value="ECO:0007669"/>
    <property type="project" value="UniProtKB-KW"/>
</dbReference>
<keyword evidence="3" id="KW-0695">RNA-directed DNA polymerase</keyword>
<keyword evidence="3" id="KW-0548">Nucleotidyltransferase</keyword>
<keyword evidence="3" id="KW-0808">Transferase</keyword>
<keyword evidence="4" id="KW-1185">Reference proteome</keyword>
<keyword evidence="2" id="KW-0472">Membrane</keyword>
<sequence>MEKQNSCRDPNLVGTRFDDDDDTVNATSTADVSGVHGKLIYLIISNQGKPGPAGMGGVLRNLRRVLAVFSISVGRMEYKEVAVLAILQALCIIFLVHSHSYVNVESDSLNTVLWVLHPPQGALEIPFLLQ</sequence>
<accession>A0A3S3QBZ1</accession>
<proteinExistence type="predicted"/>
<dbReference type="OrthoDB" id="931425at2759"/>
<organism evidence="3 4">
    <name type="scientific">Cinnamomum micranthum f. kanehirae</name>
    <dbReference type="NCBI Taxonomy" id="337451"/>
    <lineage>
        <taxon>Eukaryota</taxon>
        <taxon>Viridiplantae</taxon>
        <taxon>Streptophyta</taxon>
        <taxon>Embryophyta</taxon>
        <taxon>Tracheophyta</taxon>
        <taxon>Spermatophyta</taxon>
        <taxon>Magnoliopsida</taxon>
        <taxon>Magnoliidae</taxon>
        <taxon>Laurales</taxon>
        <taxon>Lauraceae</taxon>
        <taxon>Cinnamomum</taxon>
    </lineage>
</organism>
<reference evidence="3 4" key="1">
    <citation type="journal article" date="2019" name="Nat. Plants">
        <title>Stout camphor tree genome fills gaps in understanding of flowering plant genome evolution.</title>
        <authorList>
            <person name="Chaw S.M."/>
            <person name="Liu Y.C."/>
            <person name="Wu Y.W."/>
            <person name="Wang H.Y."/>
            <person name="Lin C.I."/>
            <person name="Wu C.S."/>
            <person name="Ke H.M."/>
            <person name="Chang L.Y."/>
            <person name="Hsu C.Y."/>
            <person name="Yang H.T."/>
            <person name="Sudianto E."/>
            <person name="Hsu M.H."/>
            <person name="Wu K.P."/>
            <person name="Wang L.N."/>
            <person name="Leebens-Mack J.H."/>
            <person name="Tsai I.J."/>
        </authorList>
    </citation>
    <scope>NUCLEOTIDE SEQUENCE [LARGE SCALE GENOMIC DNA]</scope>
    <source>
        <strain evidence="4">cv. Chaw 1501</strain>
        <tissue evidence="3">Young leaves</tissue>
    </source>
</reference>
<evidence type="ECO:0000256" key="1">
    <source>
        <dbReference type="SAM" id="MobiDB-lite"/>
    </source>
</evidence>
<feature type="region of interest" description="Disordered" evidence="1">
    <location>
        <begin position="1"/>
        <end position="20"/>
    </location>
</feature>
<dbReference type="AlphaFoldDB" id="A0A3S3QBZ1"/>
<name>A0A3S3QBZ1_9MAGN</name>
<keyword evidence="2" id="KW-0812">Transmembrane</keyword>
<keyword evidence="2" id="KW-1133">Transmembrane helix</keyword>